<dbReference type="Proteomes" id="UP001161757">
    <property type="component" value="Unassembled WGS sequence"/>
</dbReference>
<dbReference type="Pfam" id="PF00723">
    <property type="entry name" value="Glyco_hydro_15"/>
    <property type="match status" value="1"/>
</dbReference>
<dbReference type="AlphaFoldDB" id="A0AAN6EJA7"/>
<sequence length="78" mass="8722">MCTLWLVEALVRAGKYDKKYLDVATNMFETVTNFRNHVGMLSEEISVSGEQLGNTPQAFSHLAYVSAAINLERVKKGE</sequence>
<organism evidence="2 3">
    <name type="scientific">Exophiala dermatitidis</name>
    <name type="common">Black yeast-like fungus</name>
    <name type="synonym">Wangiella dermatitidis</name>
    <dbReference type="NCBI Taxonomy" id="5970"/>
    <lineage>
        <taxon>Eukaryota</taxon>
        <taxon>Fungi</taxon>
        <taxon>Dikarya</taxon>
        <taxon>Ascomycota</taxon>
        <taxon>Pezizomycotina</taxon>
        <taxon>Eurotiomycetes</taxon>
        <taxon>Chaetothyriomycetidae</taxon>
        <taxon>Chaetothyriales</taxon>
        <taxon>Herpotrichiellaceae</taxon>
        <taxon>Exophiala</taxon>
    </lineage>
</organism>
<dbReference type="PANTHER" id="PTHR31616">
    <property type="entry name" value="TREHALASE"/>
    <property type="match status" value="1"/>
</dbReference>
<accession>A0AAN6EJA7</accession>
<dbReference type="GO" id="GO:0004553">
    <property type="term" value="F:hydrolase activity, hydrolyzing O-glycosyl compounds"/>
    <property type="evidence" value="ECO:0007669"/>
    <property type="project" value="TreeGrafter"/>
</dbReference>
<dbReference type="InterPro" id="IPR008928">
    <property type="entry name" value="6-hairpin_glycosidase_sf"/>
</dbReference>
<reference evidence="2" key="1">
    <citation type="submission" date="2023-01" db="EMBL/GenBank/DDBJ databases">
        <title>Exophiala dermititidis isolated from Cystic Fibrosis Patient.</title>
        <authorList>
            <person name="Kurbessoian T."/>
            <person name="Crocker A."/>
            <person name="Murante D."/>
            <person name="Hogan D.A."/>
            <person name="Stajich J.E."/>
        </authorList>
    </citation>
    <scope>NUCLEOTIDE SEQUENCE</scope>
    <source>
        <strain evidence="2">Ex8</strain>
    </source>
</reference>
<protein>
    <recommendedName>
        <fullName evidence="1">GH15-like domain-containing protein</fullName>
    </recommendedName>
</protein>
<dbReference type="Gene3D" id="1.50.10.10">
    <property type="match status" value="1"/>
</dbReference>
<gene>
    <name evidence="2" type="ORF">HRR80_009605</name>
</gene>
<evidence type="ECO:0000259" key="1">
    <source>
        <dbReference type="Pfam" id="PF00723"/>
    </source>
</evidence>
<proteinExistence type="predicted"/>
<dbReference type="EMBL" id="JAJGCB010000049">
    <property type="protein sequence ID" value="KAJ8986302.1"/>
    <property type="molecule type" value="Genomic_DNA"/>
</dbReference>
<evidence type="ECO:0000313" key="2">
    <source>
        <dbReference type="EMBL" id="KAJ8986302.1"/>
    </source>
</evidence>
<dbReference type="PANTHER" id="PTHR31616:SF0">
    <property type="entry name" value="GLUCAN 1,4-ALPHA-GLUCOSIDASE"/>
    <property type="match status" value="1"/>
</dbReference>
<name>A0AAN6EJA7_EXODE</name>
<dbReference type="InterPro" id="IPR012341">
    <property type="entry name" value="6hp_glycosidase-like_sf"/>
</dbReference>
<feature type="domain" description="GH15-like" evidence="1">
    <location>
        <begin position="22"/>
        <end position="68"/>
    </location>
</feature>
<dbReference type="InterPro" id="IPR011613">
    <property type="entry name" value="GH15-like"/>
</dbReference>
<evidence type="ECO:0000313" key="3">
    <source>
        <dbReference type="Proteomes" id="UP001161757"/>
    </source>
</evidence>
<dbReference type="SUPFAM" id="SSF48208">
    <property type="entry name" value="Six-hairpin glycosidases"/>
    <property type="match status" value="1"/>
</dbReference>
<dbReference type="GO" id="GO:0005975">
    <property type="term" value="P:carbohydrate metabolic process"/>
    <property type="evidence" value="ECO:0007669"/>
    <property type="project" value="InterPro"/>
</dbReference>
<comment type="caution">
    <text evidence="2">The sequence shown here is derived from an EMBL/GenBank/DDBJ whole genome shotgun (WGS) entry which is preliminary data.</text>
</comment>